<keyword evidence="6" id="KW-0503">Monooxygenase</keyword>
<dbReference type="Gene3D" id="3.30.70.2450">
    <property type="match status" value="1"/>
</dbReference>
<dbReference type="SUPFAM" id="SSF51905">
    <property type="entry name" value="FAD/NAD(P)-binding domain"/>
    <property type="match status" value="1"/>
</dbReference>
<accession>A0A8J3FDC0</accession>
<dbReference type="Pfam" id="PF01494">
    <property type="entry name" value="FAD_binding_3"/>
    <property type="match status" value="1"/>
</dbReference>
<evidence type="ECO:0000259" key="5">
    <source>
        <dbReference type="Pfam" id="PF01494"/>
    </source>
</evidence>
<dbReference type="AlphaFoldDB" id="A0A8J3FDC0"/>
<dbReference type="Gene3D" id="3.50.50.60">
    <property type="entry name" value="FAD/NAD(P)-binding domain"/>
    <property type="match status" value="1"/>
</dbReference>
<keyword evidence="6" id="KW-0560">Oxidoreductase</keyword>
<keyword evidence="3" id="KW-0274">FAD</keyword>
<dbReference type="PRINTS" id="PR00420">
    <property type="entry name" value="RNGMNOXGNASE"/>
</dbReference>
<reference evidence="6" key="2">
    <citation type="submission" date="2020-09" db="EMBL/GenBank/DDBJ databases">
        <authorList>
            <person name="Sun Q."/>
            <person name="Ohkuma M."/>
        </authorList>
    </citation>
    <scope>NUCLEOTIDE SEQUENCE</scope>
    <source>
        <strain evidence="6">JCM 3090</strain>
    </source>
</reference>
<comment type="caution">
    <text evidence="6">The sequence shown here is derived from an EMBL/GenBank/DDBJ whole genome shotgun (WGS) entry which is preliminary data.</text>
</comment>
<dbReference type="EMBL" id="BMQB01000014">
    <property type="protein sequence ID" value="GGK10422.1"/>
    <property type="molecule type" value="Genomic_DNA"/>
</dbReference>
<dbReference type="Proteomes" id="UP000649739">
    <property type="component" value="Unassembled WGS sequence"/>
</dbReference>
<dbReference type="InterPro" id="IPR002938">
    <property type="entry name" value="FAD-bd"/>
</dbReference>
<sequence>MHPAQFTTEPSSTDTAERDTAGDAPTSGADRAPRTYDVIIAGCGPTGAMLAAELRLHDVRVLVLEKDTEPASFVRIVGLHIRTIELMAMRGLLERVLERGRRRPAGGFFAAIDKPAPAGLDTAHAYLLGIPQPVIVQLLEEHAIDLGARVRRGCAVAAFAQDDDGVTVELADGERLRTRYLVGCDGGRSTVRKLLGVGFPGEPSRTETLMGEMEVGVPREEIAAGVAEVHRTDRRLSLQPFGDRVYRVVVPAAGVSDRAEPPTLADFAQQLRAIAGTDFGVHSPRWLSRFGDATRLAERYRVGRVLLAGDAAHIHPPIGGQGLNLGVQDAFNLGWKLAAQVRGWAPGALLDTYHAERHPVAGDVLDNTRAQTELLATGPGPRAVRRLLTELMDIDEVNRRLIEKITAIDIRYDLGAGPDLLGRRMRDLDVRQGRLYDLLHRGRGLLLDRTERLGVGGWSDRVDHLADATAVLDAPCVLLRPDGHVAWIGDDQQGLDDHLARWFGEPTNP</sequence>
<evidence type="ECO:0000256" key="3">
    <source>
        <dbReference type="ARBA" id="ARBA00022827"/>
    </source>
</evidence>
<dbReference type="GO" id="GO:0016709">
    <property type="term" value="F:oxidoreductase activity, acting on paired donors, with incorporation or reduction of molecular oxygen, NAD(P)H as one donor, and incorporation of one atom of oxygen"/>
    <property type="evidence" value="ECO:0007669"/>
    <property type="project" value="UniProtKB-ARBA"/>
</dbReference>
<evidence type="ECO:0000313" key="6">
    <source>
        <dbReference type="EMBL" id="GGK10422.1"/>
    </source>
</evidence>
<dbReference type="PANTHER" id="PTHR43004">
    <property type="entry name" value="TRK SYSTEM POTASSIUM UPTAKE PROTEIN"/>
    <property type="match status" value="1"/>
</dbReference>
<dbReference type="GO" id="GO:0071949">
    <property type="term" value="F:FAD binding"/>
    <property type="evidence" value="ECO:0007669"/>
    <property type="project" value="InterPro"/>
</dbReference>
<dbReference type="InterPro" id="IPR036188">
    <property type="entry name" value="FAD/NAD-bd_sf"/>
</dbReference>
<evidence type="ECO:0000313" key="7">
    <source>
        <dbReference type="Proteomes" id="UP000649739"/>
    </source>
</evidence>
<dbReference type="InterPro" id="IPR050641">
    <property type="entry name" value="RIFMO-like"/>
</dbReference>
<keyword evidence="7" id="KW-1185">Reference proteome</keyword>
<feature type="region of interest" description="Disordered" evidence="4">
    <location>
        <begin position="1"/>
        <end position="30"/>
    </location>
</feature>
<dbReference type="Gene3D" id="3.40.30.120">
    <property type="match status" value="1"/>
</dbReference>
<proteinExistence type="predicted"/>
<comment type="cofactor">
    <cofactor evidence="1">
        <name>FAD</name>
        <dbReference type="ChEBI" id="CHEBI:57692"/>
    </cofactor>
</comment>
<dbReference type="NCBIfam" id="NF033145">
    <property type="entry name" value="rif_monoox"/>
    <property type="match status" value="1"/>
</dbReference>
<feature type="domain" description="FAD-binding" evidence="5">
    <location>
        <begin position="36"/>
        <end position="368"/>
    </location>
</feature>
<dbReference type="RefSeq" id="WP_189172261.1">
    <property type="nucleotide sequence ID" value="NZ_BMQB01000014.1"/>
</dbReference>
<evidence type="ECO:0000256" key="2">
    <source>
        <dbReference type="ARBA" id="ARBA00022630"/>
    </source>
</evidence>
<dbReference type="PANTHER" id="PTHR43004:SF19">
    <property type="entry name" value="BINDING MONOOXYGENASE, PUTATIVE (JCVI)-RELATED"/>
    <property type="match status" value="1"/>
</dbReference>
<evidence type="ECO:0000256" key="4">
    <source>
        <dbReference type="SAM" id="MobiDB-lite"/>
    </source>
</evidence>
<feature type="compositionally biased region" description="Polar residues" evidence="4">
    <location>
        <begin position="1"/>
        <end position="14"/>
    </location>
</feature>
<organism evidence="6 7">
    <name type="scientific">Pilimelia anulata</name>
    <dbReference type="NCBI Taxonomy" id="53371"/>
    <lineage>
        <taxon>Bacteria</taxon>
        <taxon>Bacillati</taxon>
        <taxon>Actinomycetota</taxon>
        <taxon>Actinomycetes</taxon>
        <taxon>Micromonosporales</taxon>
        <taxon>Micromonosporaceae</taxon>
        <taxon>Pilimelia</taxon>
    </lineage>
</organism>
<dbReference type="Pfam" id="PF21274">
    <property type="entry name" value="Rng_hyd_C"/>
    <property type="match status" value="1"/>
</dbReference>
<keyword evidence="2" id="KW-0285">Flavoprotein</keyword>
<reference evidence="6" key="1">
    <citation type="journal article" date="2014" name="Int. J. Syst. Evol. Microbiol.">
        <title>Complete genome sequence of Corynebacterium casei LMG S-19264T (=DSM 44701T), isolated from a smear-ripened cheese.</title>
        <authorList>
            <consortium name="US DOE Joint Genome Institute (JGI-PGF)"/>
            <person name="Walter F."/>
            <person name="Albersmeier A."/>
            <person name="Kalinowski J."/>
            <person name="Ruckert C."/>
        </authorList>
    </citation>
    <scope>NUCLEOTIDE SEQUENCE</scope>
    <source>
        <strain evidence="6">JCM 3090</strain>
    </source>
</reference>
<name>A0A8J3FDC0_9ACTN</name>
<protein>
    <submittedName>
        <fullName evidence="6">Monooxygenase</fullName>
    </submittedName>
</protein>
<evidence type="ECO:0000256" key="1">
    <source>
        <dbReference type="ARBA" id="ARBA00001974"/>
    </source>
</evidence>
<gene>
    <name evidence="6" type="ORF">GCM10010123_45500</name>
</gene>